<accession>A0A8K0P1S5</accession>
<keyword evidence="2" id="KW-1185">Reference proteome</keyword>
<evidence type="ECO:0000313" key="2">
    <source>
        <dbReference type="Proteomes" id="UP000792457"/>
    </source>
</evidence>
<dbReference type="Proteomes" id="UP000792457">
    <property type="component" value="Unassembled WGS sequence"/>
</dbReference>
<name>A0A8K0P1S5_LADFU</name>
<evidence type="ECO:0000313" key="1">
    <source>
        <dbReference type="EMBL" id="KAG8230376.1"/>
    </source>
</evidence>
<reference evidence="1" key="2">
    <citation type="submission" date="2017-10" db="EMBL/GenBank/DDBJ databases">
        <title>Ladona fulva Genome sequencing and assembly.</title>
        <authorList>
            <person name="Murali S."/>
            <person name="Richards S."/>
            <person name="Bandaranaike D."/>
            <person name="Bellair M."/>
            <person name="Blankenburg K."/>
            <person name="Chao H."/>
            <person name="Dinh H."/>
            <person name="Doddapaneni H."/>
            <person name="Dugan-Rocha S."/>
            <person name="Elkadiri S."/>
            <person name="Gnanaolivu R."/>
            <person name="Hernandez B."/>
            <person name="Skinner E."/>
            <person name="Javaid M."/>
            <person name="Lee S."/>
            <person name="Li M."/>
            <person name="Ming W."/>
            <person name="Munidasa M."/>
            <person name="Muniz J."/>
            <person name="Nguyen L."/>
            <person name="Hughes D."/>
            <person name="Osuji N."/>
            <person name="Pu L.-L."/>
            <person name="Puazo M."/>
            <person name="Qu C."/>
            <person name="Quiroz J."/>
            <person name="Raj R."/>
            <person name="Weissenberger G."/>
            <person name="Xin Y."/>
            <person name="Zou X."/>
            <person name="Han Y."/>
            <person name="Worley K."/>
            <person name="Muzny D."/>
            <person name="Gibbs R."/>
        </authorList>
    </citation>
    <scope>NUCLEOTIDE SEQUENCE</scope>
    <source>
        <strain evidence="1">Sampled in the wild</strain>
    </source>
</reference>
<comment type="caution">
    <text evidence="1">The sequence shown here is derived from an EMBL/GenBank/DDBJ whole genome shotgun (WGS) entry which is preliminary data.</text>
</comment>
<sequence length="72" mass="8574">MEYTTHEVRISNKCSHKDKFERKMQQGVVLGDGRYPCLPYLLTAMRNPVVVIWLMNERTETGRHHYHQLDNT</sequence>
<dbReference type="AlphaFoldDB" id="A0A8K0P1S5"/>
<organism evidence="1 2">
    <name type="scientific">Ladona fulva</name>
    <name type="common">Scarce chaser dragonfly</name>
    <name type="synonym">Libellula fulva</name>
    <dbReference type="NCBI Taxonomy" id="123851"/>
    <lineage>
        <taxon>Eukaryota</taxon>
        <taxon>Metazoa</taxon>
        <taxon>Ecdysozoa</taxon>
        <taxon>Arthropoda</taxon>
        <taxon>Hexapoda</taxon>
        <taxon>Insecta</taxon>
        <taxon>Pterygota</taxon>
        <taxon>Palaeoptera</taxon>
        <taxon>Odonata</taxon>
        <taxon>Epiprocta</taxon>
        <taxon>Anisoptera</taxon>
        <taxon>Libelluloidea</taxon>
        <taxon>Libellulidae</taxon>
        <taxon>Ladona</taxon>
    </lineage>
</organism>
<protein>
    <submittedName>
        <fullName evidence="1">Uncharacterized protein</fullName>
    </submittedName>
</protein>
<dbReference type="EMBL" id="KZ308482">
    <property type="protein sequence ID" value="KAG8230376.1"/>
    <property type="molecule type" value="Genomic_DNA"/>
</dbReference>
<gene>
    <name evidence="1" type="ORF">J437_LFUL017150</name>
</gene>
<proteinExistence type="predicted"/>
<reference evidence="1" key="1">
    <citation type="submission" date="2013-04" db="EMBL/GenBank/DDBJ databases">
        <authorList>
            <person name="Qu J."/>
            <person name="Murali S.C."/>
            <person name="Bandaranaike D."/>
            <person name="Bellair M."/>
            <person name="Blankenburg K."/>
            <person name="Chao H."/>
            <person name="Dinh H."/>
            <person name="Doddapaneni H."/>
            <person name="Downs B."/>
            <person name="Dugan-Rocha S."/>
            <person name="Elkadiri S."/>
            <person name="Gnanaolivu R.D."/>
            <person name="Hernandez B."/>
            <person name="Javaid M."/>
            <person name="Jayaseelan J.C."/>
            <person name="Lee S."/>
            <person name="Li M."/>
            <person name="Ming W."/>
            <person name="Munidasa M."/>
            <person name="Muniz J."/>
            <person name="Nguyen L."/>
            <person name="Ongeri F."/>
            <person name="Osuji N."/>
            <person name="Pu L.-L."/>
            <person name="Puazo M."/>
            <person name="Qu C."/>
            <person name="Quiroz J."/>
            <person name="Raj R."/>
            <person name="Weissenberger G."/>
            <person name="Xin Y."/>
            <person name="Zou X."/>
            <person name="Han Y."/>
            <person name="Richards S."/>
            <person name="Worley K."/>
            <person name="Muzny D."/>
            <person name="Gibbs R."/>
        </authorList>
    </citation>
    <scope>NUCLEOTIDE SEQUENCE</scope>
    <source>
        <strain evidence="1">Sampled in the wild</strain>
    </source>
</reference>